<gene>
    <name evidence="2" type="ORF">LP43_1015</name>
</gene>
<dbReference type="PANTHER" id="PTHR34875">
    <property type="entry name" value="UPF0237 PROTEIN MJ1558"/>
    <property type="match status" value="1"/>
</dbReference>
<name>A0A0A0BJW8_9GAMM</name>
<dbReference type="PANTHER" id="PTHR34875:SF6">
    <property type="entry name" value="UPF0237 PROTEIN MJ1558"/>
    <property type="match status" value="1"/>
</dbReference>
<feature type="domain" description="ACT" evidence="1">
    <location>
        <begin position="98"/>
        <end position="175"/>
    </location>
</feature>
<dbReference type="SUPFAM" id="SSF55021">
    <property type="entry name" value="ACT-like"/>
    <property type="match status" value="2"/>
</dbReference>
<dbReference type="InterPro" id="IPR002912">
    <property type="entry name" value="ACT_dom"/>
</dbReference>
<dbReference type="Gene3D" id="3.30.70.260">
    <property type="match status" value="2"/>
</dbReference>
<feature type="domain" description="ACT" evidence="1">
    <location>
        <begin position="5"/>
        <end position="80"/>
    </location>
</feature>
<dbReference type="InterPro" id="IPR050990">
    <property type="entry name" value="UPF0237/GcvR_regulator"/>
</dbReference>
<dbReference type="Proteomes" id="UP000029999">
    <property type="component" value="Unassembled WGS sequence"/>
</dbReference>
<dbReference type="AlphaFoldDB" id="A0A0A0BJW8"/>
<evidence type="ECO:0000313" key="3">
    <source>
        <dbReference type="Proteomes" id="UP000029999"/>
    </source>
</evidence>
<dbReference type="STRING" id="392484.LP43_1015"/>
<dbReference type="PROSITE" id="PS51671">
    <property type="entry name" value="ACT"/>
    <property type="match status" value="2"/>
</dbReference>
<comment type="caution">
    <text evidence="2">The sequence shown here is derived from an EMBL/GenBank/DDBJ whole genome shotgun (WGS) entry which is preliminary data.</text>
</comment>
<sequence length="188" mass="20711">MNKVLISVLGSDQPGIIAIVSNVINKRNGNIENLSQTLLNDVFGALLQAELGEDDSAEALQQAIEAACQDMALFIRVHPWSETTSDWHQHKPEVQPYIVTAIGPDSQGLVAEIAGKLFTHGVNITNIQAIFKGGDNPMNNLMVFEVDVPRATEMNDLREDLDNIAKRLDLEVSVQHRKIFDSVSKILN</sequence>
<dbReference type="RefSeq" id="WP_036312641.1">
    <property type="nucleotide sequence ID" value="NZ_JRQD01000002.1"/>
</dbReference>
<dbReference type="EMBL" id="JRQD01000002">
    <property type="protein sequence ID" value="KGM07404.1"/>
    <property type="molecule type" value="Genomic_DNA"/>
</dbReference>
<reference evidence="2 3" key="1">
    <citation type="submission" date="2014-09" db="EMBL/GenBank/DDBJ databases">
        <authorList>
            <person name="Grob C."/>
            <person name="Taubert M."/>
            <person name="Howat A.M."/>
            <person name="Burns O.J."/>
            <person name="Dixon J.L."/>
            <person name="Chen Y."/>
            <person name="Murrell J.C."/>
        </authorList>
    </citation>
    <scope>NUCLEOTIDE SEQUENCE [LARGE SCALE GENOMIC DNA]</scope>
    <source>
        <strain evidence="2">L4</strain>
    </source>
</reference>
<dbReference type="InterPro" id="IPR045865">
    <property type="entry name" value="ACT-like_dom_sf"/>
</dbReference>
<accession>A0A0A0BJW8</accession>
<proteinExistence type="predicted"/>
<evidence type="ECO:0000259" key="1">
    <source>
        <dbReference type="PROSITE" id="PS51671"/>
    </source>
</evidence>
<evidence type="ECO:0000313" key="2">
    <source>
        <dbReference type="EMBL" id="KGM07404.1"/>
    </source>
</evidence>
<organism evidence="2 3">
    <name type="scientific">Methylophaga thiooxydans</name>
    <dbReference type="NCBI Taxonomy" id="392484"/>
    <lineage>
        <taxon>Bacteria</taxon>
        <taxon>Pseudomonadati</taxon>
        <taxon>Pseudomonadota</taxon>
        <taxon>Gammaproteobacteria</taxon>
        <taxon>Thiotrichales</taxon>
        <taxon>Piscirickettsiaceae</taxon>
        <taxon>Methylophaga</taxon>
    </lineage>
</organism>
<protein>
    <submittedName>
        <fullName evidence="2">Amino acid-binding ACT domain protein</fullName>
    </submittedName>
</protein>
<dbReference type="Pfam" id="PF13740">
    <property type="entry name" value="ACT_6"/>
    <property type="match status" value="2"/>
</dbReference>